<dbReference type="EMBL" id="CP018911">
    <property type="protein sequence ID" value="AZU04790.1"/>
    <property type="molecule type" value="Genomic_DNA"/>
</dbReference>
<dbReference type="OrthoDB" id="9801773at2"/>
<dbReference type="InterPro" id="IPR007263">
    <property type="entry name" value="DCC1-like"/>
</dbReference>
<protein>
    <recommendedName>
        <fullName evidence="3">Thiol-disulfide oxidoreductase DCC</fullName>
    </recommendedName>
</protein>
<dbReference type="KEGG" id="gak:X907_2275"/>
<evidence type="ECO:0008006" key="3">
    <source>
        <dbReference type="Google" id="ProtNLM"/>
    </source>
</evidence>
<accession>A0A3T0EBU3</accession>
<reference evidence="1 2" key="1">
    <citation type="submission" date="2016-12" db="EMBL/GenBank/DDBJ databases">
        <title>The genome of dimorphic prosthecate Glycocaulis alkaliphilus 6b-8t, isolated from crude oil dictates its adaptability in petroleum environments.</title>
        <authorList>
            <person name="Wu X.-L."/>
            <person name="Geng S."/>
        </authorList>
    </citation>
    <scope>NUCLEOTIDE SEQUENCE [LARGE SCALE GENOMIC DNA]</scope>
    <source>
        <strain evidence="1 2">6B-8</strain>
    </source>
</reference>
<dbReference type="AlphaFoldDB" id="A0A3T0EBU3"/>
<dbReference type="RefSeq" id="WP_127568028.1">
    <property type="nucleotide sequence ID" value="NZ_BMFB01000001.1"/>
</dbReference>
<proteinExistence type="predicted"/>
<evidence type="ECO:0000313" key="2">
    <source>
        <dbReference type="Proteomes" id="UP000286954"/>
    </source>
</evidence>
<name>A0A3T0EBU3_9PROT</name>
<organism evidence="1 2">
    <name type="scientific">Glycocaulis alkaliphilus</name>
    <dbReference type="NCBI Taxonomy" id="1434191"/>
    <lineage>
        <taxon>Bacteria</taxon>
        <taxon>Pseudomonadati</taxon>
        <taxon>Pseudomonadota</taxon>
        <taxon>Alphaproteobacteria</taxon>
        <taxon>Maricaulales</taxon>
        <taxon>Maricaulaceae</taxon>
        <taxon>Glycocaulis</taxon>
    </lineage>
</organism>
<dbReference type="Proteomes" id="UP000286954">
    <property type="component" value="Chromosome"/>
</dbReference>
<keyword evidence="2" id="KW-1185">Reference proteome</keyword>
<dbReference type="PANTHER" id="PTHR34290:SF2">
    <property type="entry name" value="OS04G0668800 PROTEIN"/>
    <property type="match status" value="1"/>
</dbReference>
<dbReference type="Pfam" id="PF04134">
    <property type="entry name" value="DCC1-like"/>
    <property type="match status" value="1"/>
</dbReference>
<gene>
    <name evidence="1" type="ORF">X907_2275</name>
</gene>
<dbReference type="InterPro" id="IPR044691">
    <property type="entry name" value="DCC1_Trx"/>
</dbReference>
<dbReference type="GO" id="GO:0015035">
    <property type="term" value="F:protein-disulfide reductase activity"/>
    <property type="evidence" value="ECO:0007669"/>
    <property type="project" value="InterPro"/>
</dbReference>
<sequence length="136" mass="15362">MTRKTQTQDQHAANAFEYGACEVFFDGSCPMCRAEIGFYRQQGADAAFHDVAASPDMLPPSLSHEAAMARFHVRTPSGELVSGARAFAELWKATPGWRWLGRIAAAPPLVWVLELAYRLFLPVRPFLQRLWRRLAR</sequence>
<evidence type="ECO:0000313" key="1">
    <source>
        <dbReference type="EMBL" id="AZU04790.1"/>
    </source>
</evidence>
<dbReference type="PANTHER" id="PTHR34290">
    <property type="entry name" value="SI:CH73-390P7.2"/>
    <property type="match status" value="1"/>
</dbReference>